<evidence type="ECO:0000256" key="6">
    <source>
        <dbReference type="RuleBase" id="RU363108"/>
    </source>
</evidence>
<gene>
    <name evidence="7" type="primary">Dvir\GJ18754</name>
    <name evidence="7" type="ORF">Dvir_GJ18754</name>
</gene>
<proteinExistence type="inferred from homology"/>
<feature type="transmembrane region" description="Helical" evidence="6">
    <location>
        <begin position="145"/>
        <end position="166"/>
    </location>
</feature>
<dbReference type="GO" id="GO:0005886">
    <property type="term" value="C:plasma membrane"/>
    <property type="evidence" value="ECO:0007669"/>
    <property type="project" value="UniProtKB-SubCell"/>
</dbReference>
<feature type="transmembrane region" description="Helical" evidence="6">
    <location>
        <begin position="381"/>
        <end position="401"/>
    </location>
</feature>
<dbReference type="HOGENOM" id="CLU_644467_0_0_1"/>
<dbReference type="GO" id="GO:0007165">
    <property type="term" value="P:signal transduction"/>
    <property type="evidence" value="ECO:0007669"/>
    <property type="project" value="UniProtKB-KW"/>
</dbReference>
<dbReference type="EMBL" id="CH940662">
    <property type="protein sequence ID" value="EDW58854.1"/>
    <property type="molecule type" value="Genomic_DNA"/>
</dbReference>
<dbReference type="Proteomes" id="UP000008792">
    <property type="component" value="Unassembled WGS sequence"/>
</dbReference>
<dbReference type="Pfam" id="PF08395">
    <property type="entry name" value="7tm_7"/>
    <property type="match status" value="1"/>
</dbReference>
<dbReference type="OrthoDB" id="8006662at2759"/>
<accession>B4ME89</accession>
<keyword evidence="2 6" id="KW-1003">Cell membrane</keyword>
<feature type="transmembrane region" description="Helical" evidence="6">
    <location>
        <begin position="47"/>
        <end position="68"/>
    </location>
</feature>
<keyword evidence="5 6" id="KW-0472">Membrane</keyword>
<protein>
    <recommendedName>
        <fullName evidence="6">Gustatory receptor</fullName>
    </recommendedName>
</protein>
<dbReference type="PhylomeDB" id="B4ME89"/>
<dbReference type="KEGG" id="dvi:6635819"/>
<dbReference type="GO" id="GO:0050909">
    <property type="term" value="P:sensory perception of taste"/>
    <property type="evidence" value="ECO:0007669"/>
    <property type="project" value="InterPro"/>
</dbReference>
<comment type="caution">
    <text evidence="6">Lacks conserved residue(s) required for the propagation of feature annotation.</text>
</comment>
<evidence type="ECO:0000256" key="1">
    <source>
        <dbReference type="ARBA" id="ARBA00004651"/>
    </source>
</evidence>
<dbReference type="InParanoid" id="B4ME89"/>
<keyword evidence="4 6" id="KW-1133">Transmembrane helix</keyword>
<dbReference type="AlphaFoldDB" id="B4ME89"/>
<evidence type="ECO:0000256" key="4">
    <source>
        <dbReference type="ARBA" id="ARBA00022989"/>
    </source>
</evidence>
<dbReference type="eggNOG" id="ENOG502TAY0">
    <property type="taxonomic scope" value="Eukaryota"/>
</dbReference>
<feature type="transmembrane region" description="Helical" evidence="6">
    <location>
        <begin position="172"/>
        <end position="199"/>
    </location>
</feature>
<reference evidence="7 8" key="1">
    <citation type="journal article" date="2007" name="Nature">
        <title>Evolution of genes and genomes on the Drosophila phylogeny.</title>
        <authorList>
            <consortium name="Drosophila 12 Genomes Consortium"/>
            <person name="Clark A.G."/>
            <person name="Eisen M.B."/>
            <person name="Smith D.R."/>
            <person name="Bergman C.M."/>
            <person name="Oliver B."/>
            <person name="Markow T.A."/>
            <person name="Kaufman T.C."/>
            <person name="Kellis M."/>
            <person name="Gelbart W."/>
            <person name="Iyer V.N."/>
            <person name="Pollard D.A."/>
            <person name="Sackton T.B."/>
            <person name="Larracuente A.M."/>
            <person name="Singh N.D."/>
            <person name="Abad J.P."/>
            <person name="Abt D.N."/>
            <person name="Adryan B."/>
            <person name="Aguade M."/>
            <person name="Akashi H."/>
            <person name="Anderson W.W."/>
            <person name="Aquadro C.F."/>
            <person name="Ardell D.H."/>
            <person name="Arguello R."/>
            <person name="Artieri C.G."/>
            <person name="Barbash D.A."/>
            <person name="Barker D."/>
            <person name="Barsanti P."/>
            <person name="Batterham P."/>
            <person name="Batzoglou S."/>
            <person name="Begun D."/>
            <person name="Bhutkar A."/>
            <person name="Blanco E."/>
            <person name="Bosak S.A."/>
            <person name="Bradley R.K."/>
            <person name="Brand A.D."/>
            <person name="Brent M.R."/>
            <person name="Brooks A.N."/>
            <person name="Brown R.H."/>
            <person name="Butlin R.K."/>
            <person name="Caggese C."/>
            <person name="Calvi B.R."/>
            <person name="Bernardo de Carvalho A."/>
            <person name="Caspi A."/>
            <person name="Castrezana S."/>
            <person name="Celniker S.E."/>
            <person name="Chang J.L."/>
            <person name="Chapple C."/>
            <person name="Chatterji S."/>
            <person name="Chinwalla A."/>
            <person name="Civetta A."/>
            <person name="Clifton S.W."/>
            <person name="Comeron J.M."/>
            <person name="Costello J.C."/>
            <person name="Coyne J.A."/>
            <person name="Daub J."/>
            <person name="David R.G."/>
            <person name="Delcher A.L."/>
            <person name="Delehaunty K."/>
            <person name="Do C.B."/>
            <person name="Ebling H."/>
            <person name="Edwards K."/>
            <person name="Eickbush T."/>
            <person name="Evans J.D."/>
            <person name="Filipski A."/>
            <person name="Findeiss S."/>
            <person name="Freyhult E."/>
            <person name="Fulton L."/>
            <person name="Fulton R."/>
            <person name="Garcia A.C."/>
            <person name="Gardiner A."/>
            <person name="Garfield D.A."/>
            <person name="Garvin B.E."/>
            <person name="Gibson G."/>
            <person name="Gilbert D."/>
            <person name="Gnerre S."/>
            <person name="Godfrey J."/>
            <person name="Good R."/>
            <person name="Gotea V."/>
            <person name="Gravely B."/>
            <person name="Greenberg A.J."/>
            <person name="Griffiths-Jones S."/>
            <person name="Gross S."/>
            <person name="Guigo R."/>
            <person name="Gustafson E.A."/>
            <person name="Haerty W."/>
            <person name="Hahn M.W."/>
            <person name="Halligan D.L."/>
            <person name="Halpern A.L."/>
            <person name="Halter G.M."/>
            <person name="Han M.V."/>
            <person name="Heger A."/>
            <person name="Hillier L."/>
            <person name="Hinrichs A.S."/>
            <person name="Holmes I."/>
            <person name="Hoskins R.A."/>
            <person name="Hubisz M.J."/>
            <person name="Hultmark D."/>
            <person name="Huntley M.A."/>
            <person name="Jaffe D.B."/>
            <person name="Jagadeeshan S."/>
            <person name="Jeck W.R."/>
            <person name="Johnson J."/>
            <person name="Jones C.D."/>
            <person name="Jordan W.C."/>
            <person name="Karpen G.H."/>
            <person name="Kataoka E."/>
            <person name="Keightley P.D."/>
            <person name="Kheradpour P."/>
            <person name="Kirkness E.F."/>
            <person name="Koerich L.B."/>
            <person name="Kristiansen K."/>
            <person name="Kudrna D."/>
            <person name="Kulathinal R.J."/>
            <person name="Kumar S."/>
            <person name="Kwok R."/>
            <person name="Lander E."/>
            <person name="Langley C.H."/>
            <person name="Lapoint R."/>
            <person name="Lazzaro B.P."/>
            <person name="Lee S.J."/>
            <person name="Levesque L."/>
            <person name="Li R."/>
            <person name="Lin C.F."/>
            <person name="Lin M.F."/>
            <person name="Lindblad-Toh K."/>
            <person name="Llopart A."/>
            <person name="Long M."/>
            <person name="Low L."/>
            <person name="Lozovsky E."/>
            <person name="Lu J."/>
            <person name="Luo M."/>
            <person name="Machado C.A."/>
            <person name="Makalowski W."/>
            <person name="Marzo M."/>
            <person name="Matsuda M."/>
            <person name="Matzkin L."/>
            <person name="McAllister B."/>
            <person name="McBride C.S."/>
            <person name="McKernan B."/>
            <person name="McKernan K."/>
            <person name="Mendez-Lago M."/>
            <person name="Minx P."/>
            <person name="Mollenhauer M.U."/>
            <person name="Montooth K."/>
            <person name="Mount S.M."/>
            <person name="Mu X."/>
            <person name="Myers E."/>
            <person name="Negre B."/>
            <person name="Newfeld S."/>
            <person name="Nielsen R."/>
            <person name="Noor M.A."/>
            <person name="O'Grady P."/>
            <person name="Pachter L."/>
            <person name="Papaceit M."/>
            <person name="Parisi M.J."/>
            <person name="Parisi M."/>
            <person name="Parts L."/>
            <person name="Pedersen J.S."/>
            <person name="Pesole G."/>
            <person name="Phillippy A.M."/>
            <person name="Ponting C.P."/>
            <person name="Pop M."/>
            <person name="Porcelli D."/>
            <person name="Powell J.R."/>
            <person name="Prohaska S."/>
            <person name="Pruitt K."/>
            <person name="Puig M."/>
            <person name="Quesneville H."/>
            <person name="Ram K.R."/>
            <person name="Rand D."/>
            <person name="Rasmussen M.D."/>
            <person name="Reed L.K."/>
            <person name="Reenan R."/>
            <person name="Reily A."/>
            <person name="Remington K.A."/>
            <person name="Rieger T.T."/>
            <person name="Ritchie M.G."/>
            <person name="Robin C."/>
            <person name="Rogers Y.H."/>
            <person name="Rohde C."/>
            <person name="Rozas J."/>
            <person name="Rubenfield M.J."/>
            <person name="Ruiz A."/>
            <person name="Russo S."/>
            <person name="Salzberg S.L."/>
            <person name="Sanchez-Gracia A."/>
            <person name="Saranga D.J."/>
            <person name="Sato H."/>
            <person name="Schaeffer S.W."/>
            <person name="Schatz M.C."/>
            <person name="Schlenke T."/>
            <person name="Schwartz R."/>
            <person name="Segarra C."/>
            <person name="Singh R.S."/>
            <person name="Sirot L."/>
            <person name="Sirota M."/>
            <person name="Sisneros N.B."/>
            <person name="Smith C.D."/>
            <person name="Smith T.F."/>
            <person name="Spieth J."/>
            <person name="Stage D.E."/>
            <person name="Stark A."/>
            <person name="Stephan W."/>
            <person name="Strausberg R.L."/>
            <person name="Strempel S."/>
            <person name="Sturgill D."/>
            <person name="Sutton G."/>
            <person name="Sutton G.G."/>
            <person name="Tao W."/>
            <person name="Teichmann S."/>
            <person name="Tobari Y.N."/>
            <person name="Tomimura Y."/>
            <person name="Tsolas J.M."/>
            <person name="Valente V.L."/>
            <person name="Venter E."/>
            <person name="Venter J.C."/>
            <person name="Vicario S."/>
            <person name="Vieira F.G."/>
            <person name="Vilella A.J."/>
            <person name="Villasante A."/>
            <person name="Walenz B."/>
            <person name="Wang J."/>
            <person name="Wasserman M."/>
            <person name="Watts T."/>
            <person name="Wilson D."/>
            <person name="Wilson R.K."/>
            <person name="Wing R.A."/>
            <person name="Wolfner M.F."/>
            <person name="Wong A."/>
            <person name="Wong G.K."/>
            <person name="Wu C.I."/>
            <person name="Wu G."/>
            <person name="Yamamoto D."/>
            <person name="Yang H.P."/>
            <person name="Yang S.P."/>
            <person name="Yorke J.A."/>
            <person name="Yoshida K."/>
            <person name="Zdobnov E."/>
            <person name="Zhang P."/>
            <person name="Zhang Y."/>
            <person name="Zimin A.V."/>
            <person name="Baldwin J."/>
            <person name="Abdouelleil A."/>
            <person name="Abdulkadir J."/>
            <person name="Abebe A."/>
            <person name="Abera B."/>
            <person name="Abreu J."/>
            <person name="Acer S.C."/>
            <person name="Aftuck L."/>
            <person name="Alexander A."/>
            <person name="An P."/>
            <person name="Anderson E."/>
            <person name="Anderson S."/>
            <person name="Arachi H."/>
            <person name="Azer M."/>
            <person name="Bachantsang P."/>
            <person name="Barry A."/>
            <person name="Bayul T."/>
            <person name="Berlin A."/>
            <person name="Bessette D."/>
            <person name="Bloom T."/>
            <person name="Blye J."/>
            <person name="Boguslavskiy L."/>
            <person name="Bonnet C."/>
            <person name="Boukhgalter B."/>
            <person name="Bourzgui I."/>
            <person name="Brown A."/>
            <person name="Cahill P."/>
            <person name="Channer S."/>
            <person name="Cheshatsang Y."/>
            <person name="Chuda L."/>
            <person name="Citroen M."/>
            <person name="Collymore A."/>
            <person name="Cooke P."/>
            <person name="Costello M."/>
            <person name="D'Aco K."/>
            <person name="Daza R."/>
            <person name="De Haan G."/>
            <person name="DeGray S."/>
            <person name="DeMaso C."/>
            <person name="Dhargay N."/>
            <person name="Dooley K."/>
            <person name="Dooley E."/>
            <person name="Doricent M."/>
            <person name="Dorje P."/>
            <person name="Dorjee K."/>
            <person name="Dupes A."/>
            <person name="Elong R."/>
            <person name="Falk J."/>
            <person name="Farina A."/>
            <person name="Faro S."/>
            <person name="Ferguson D."/>
            <person name="Fisher S."/>
            <person name="Foley C.D."/>
            <person name="Franke A."/>
            <person name="Friedrich D."/>
            <person name="Gadbois L."/>
            <person name="Gearin G."/>
            <person name="Gearin C.R."/>
            <person name="Giannoukos G."/>
            <person name="Goode T."/>
            <person name="Graham J."/>
            <person name="Grandbois E."/>
            <person name="Grewal S."/>
            <person name="Gyaltsen K."/>
            <person name="Hafez N."/>
            <person name="Hagos B."/>
            <person name="Hall J."/>
            <person name="Henson C."/>
            <person name="Hollinger A."/>
            <person name="Honan T."/>
            <person name="Huard M.D."/>
            <person name="Hughes L."/>
            <person name="Hurhula B."/>
            <person name="Husby M.E."/>
            <person name="Kamat A."/>
            <person name="Kanga B."/>
            <person name="Kashin S."/>
            <person name="Khazanovich D."/>
            <person name="Kisner P."/>
            <person name="Lance K."/>
            <person name="Lara M."/>
            <person name="Lee W."/>
            <person name="Lennon N."/>
            <person name="Letendre F."/>
            <person name="LeVine R."/>
            <person name="Lipovsky A."/>
            <person name="Liu X."/>
            <person name="Liu J."/>
            <person name="Liu S."/>
            <person name="Lokyitsang T."/>
            <person name="Lokyitsang Y."/>
            <person name="Lubonja R."/>
            <person name="Lui A."/>
            <person name="MacDonald P."/>
            <person name="Magnisalis V."/>
            <person name="Maru K."/>
            <person name="Matthews C."/>
            <person name="McCusker W."/>
            <person name="McDonough S."/>
            <person name="Mehta T."/>
            <person name="Meldrim J."/>
            <person name="Meneus L."/>
            <person name="Mihai O."/>
            <person name="Mihalev A."/>
            <person name="Mihova T."/>
            <person name="Mittelman R."/>
            <person name="Mlenga V."/>
            <person name="Montmayeur A."/>
            <person name="Mulrain L."/>
            <person name="Navidi A."/>
            <person name="Naylor J."/>
            <person name="Negash T."/>
            <person name="Nguyen T."/>
            <person name="Nguyen N."/>
            <person name="Nicol R."/>
            <person name="Norbu C."/>
            <person name="Norbu N."/>
            <person name="Novod N."/>
            <person name="O'Neill B."/>
            <person name="Osman S."/>
            <person name="Markiewicz E."/>
            <person name="Oyono O.L."/>
            <person name="Patti C."/>
            <person name="Phunkhang P."/>
            <person name="Pierre F."/>
            <person name="Priest M."/>
            <person name="Raghuraman S."/>
            <person name="Rege F."/>
            <person name="Reyes R."/>
            <person name="Rise C."/>
            <person name="Rogov P."/>
            <person name="Ross K."/>
            <person name="Ryan E."/>
            <person name="Settipalli S."/>
            <person name="Shea T."/>
            <person name="Sherpa N."/>
            <person name="Shi L."/>
            <person name="Shih D."/>
            <person name="Sparrow T."/>
            <person name="Spaulding J."/>
            <person name="Stalker J."/>
            <person name="Stange-Thomann N."/>
            <person name="Stavropoulos S."/>
            <person name="Stone C."/>
            <person name="Strader C."/>
            <person name="Tesfaye S."/>
            <person name="Thomson T."/>
            <person name="Thoulutsang Y."/>
            <person name="Thoulutsang D."/>
            <person name="Topham K."/>
            <person name="Topping I."/>
            <person name="Tsamla T."/>
            <person name="Vassiliev H."/>
            <person name="Vo A."/>
            <person name="Wangchuk T."/>
            <person name="Wangdi T."/>
            <person name="Weiand M."/>
            <person name="Wilkinson J."/>
            <person name="Wilson A."/>
            <person name="Yadav S."/>
            <person name="Young G."/>
            <person name="Yu Q."/>
            <person name="Zembek L."/>
            <person name="Zhong D."/>
            <person name="Zimmer A."/>
            <person name="Zwirko Z."/>
            <person name="Jaffe D.B."/>
            <person name="Alvarez P."/>
            <person name="Brockman W."/>
            <person name="Butler J."/>
            <person name="Chin C."/>
            <person name="Gnerre S."/>
            <person name="Grabherr M."/>
            <person name="Kleber M."/>
            <person name="Mauceli E."/>
            <person name="MacCallum I."/>
        </authorList>
    </citation>
    <scope>NUCLEOTIDE SEQUENCE [LARGE SCALE GENOMIC DNA]</scope>
    <source>
        <strain evidence="8">Tucson 15010-1051.87</strain>
    </source>
</reference>
<keyword evidence="6" id="KW-0807">Transducer</keyword>
<keyword evidence="6" id="KW-0675">Receptor</keyword>
<evidence type="ECO:0000313" key="7">
    <source>
        <dbReference type="EMBL" id="EDW58854.1"/>
    </source>
</evidence>
<name>B4ME89_DROVI</name>
<sequence length="421" mass="48037">MAIFYCFPEPETLYECVSLISRLQFALCCSGFFERGGRFVMNKWTRLYSLSCACLAVLGLAGTVHILLQNQLLRQRVLRLDKLVLSIMCLELVISTLVFLFTMLSLQAWAQRHLRIYQRLAELDKQLIGHFGARLNYGKLLRKHMLVLSMVAVLYFGAVNTGLASLAEGRQLGIVVPAALCYLIITSGPHLTGFVHMSLAELLGIRFRLLQQLLQPQLLHRRFGGQPQLLERRVCSLVDMVKELHYLIQEINRVYSLSLWSAMAHDFTLSTSELYIIFGRSNDNNQNNNNKEPGDDMGLMLLGFLSICLLVPFYKMLIGPVYCSHSVDEGRKCLHLLEQLDDWFPDSVAIRQLVESIMRWRVQFKIEFTSGTSTALNKTVITLYTSIVFNYLLVLISFAMIQKLGEQVEQQKVALQDWIGI</sequence>
<evidence type="ECO:0000256" key="5">
    <source>
        <dbReference type="ARBA" id="ARBA00023136"/>
    </source>
</evidence>
<dbReference type="OMA" id="FYCDRTI"/>
<feature type="transmembrane region" description="Helical" evidence="6">
    <location>
        <begin position="299"/>
        <end position="318"/>
    </location>
</feature>
<organism evidence="7 8">
    <name type="scientific">Drosophila virilis</name>
    <name type="common">Fruit fly</name>
    <dbReference type="NCBI Taxonomy" id="7244"/>
    <lineage>
        <taxon>Eukaryota</taxon>
        <taxon>Metazoa</taxon>
        <taxon>Ecdysozoa</taxon>
        <taxon>Arthropoda</taxon>
        <taxon>Hexapoda</taxon>
        <taxon>Insecta</taxon>
        <taxon>Pterygota</taxon>
        <taxon>Neoptera</taxon>
        <taxon>Endopterygota</taxon>
        <taxon>Diptera</taxon>
        <taxon>Brachycera</taxon>
        <taxon>Muscomorpha</taxon>
        <taxon>Ephydroidea</taxon>
        <taxon>Drosophilidae</taxon>
        <taxon>Drosophila</taxon>
    </lineage>
</organism>
<comment type="similarity">
    <text evidence="6">Belongs to the insect chemoreceptor superfamily. Gustatory receptor (GR) family.</text>
</comment>
<keyword evidence="8" id="KW-1185">Reference proteome</keyword>
<feature type="transmembrane region" description="Helical" evidence="6">
    <location>
        <begin position="83"/>
        <end position="106"/>
    </location>
</feature>
<comment type="function">
    <text evidence="6">Gustatory receptor which mediates acceptance or avoidance behavior, depending on its substrates.</text>
</comment>
<comment type="subcellular location">
    <subcellularLocation>
        <location evidence="1 6">Cell membrane</location>
        <topology evidence="1 6">Multi-pass membrane protein</topology>
    </subcellularLocation>
</comment>
<evidence type="ECO:0000313" key="8">
    <source>
        <dbReference type="Proteomes" id="UP000008792"/>
    </source>
</evidence>
<evidence type="ECO:0000256" key="3">
    <source>
        <dbReference type="ARBA" id="ARBA00022692"/>
    </source>
</evidence>
<evidence type="ECO:0000256" key="2">
    <source>
        <dbReference type="ARBA" id="ARBA00022475"/>
    </source>
</evidence>
<dbReference type="FunCoup" id="B4ME89">
    <property type="interactions" value="14"/>
</dbReference>
<dbReference type="InterPro" id="IPR013604">
    <property type="entry name" value="7TM_chemorcpt"/>
</dbReference>
<keyword evidence="3 6" id="KW-0812">Transmembrane</keyword>